<reference evidence="2 3" key="1">
    <citation type="submission" date="2024-07" db="EMBL/GenBank/DDBJ databases">
        <title>Uliginosibacterium paludis KCTC:42655.</title>
        <authorList>
            <person name="Kim M.K."/>
        </authorList>
    </citation>
    <scope>NUCLEOTIDE SEQUENCE [LARGE SCALE GENOMIC DNA]</scope>
    <source>
        <strain evidence="2 3">KCTC 42655</strain>
    </source>
</reference>
<dbReference type="InterPro" id="IPR027946">
    <property type="entry name" value="Ogl_dom"/>
</dbReference>
<proteinExistence type="predicted"/>
<dbReference type="GO" id="GO:0016829">
    <property type="term" value="F:lyase activity"/>
    <property type="evidence" value="ECO:0007669"/>
    <property type="project" value="UniProtKB-KW"/>
</dbReference>
<dbReference type="Gene3D" id="2.130.10.10">
    <property type="entry name" value="YVTN repeat-like/Quinoprotein amine dehydrogenase"/>
    <property type="match status" value="1"/>
</dbReference>
<dbReference type="Pfam" id="PF14583">
    <property type="entry name" value="Pectate_lyase22"/>
    <property type="match status" value="1"/>
</dbReference>
<comment type="caution">
    <text evidence="2">The sequence shown here is derived from an EMBL/GenBank/DDBJ whole genome shotgun (WGS) entry which is preliminary data.</text>
</comment>
<dbReference type="InterPro" id="IPR015943">
    <property type="entry name" value="WD40/YVTN_repeat-like_dom_sf"/>
</dbReference>
<dbReference type="SUPFAM" id="SSF82171">
    <property type="entry name" value="DPP6 N-terminal domain-like"/>
    <property type="match status" value="1"/>
</dbReference>
<dbReference type="RefSeq" id="WP_345927783.1">
    <property type="nucleotide sequence ID" value="NZ_JBDIVF010000004.1"/>
</dbReference>
<dbReference type="PANTHER" id="PTHR36842">
    <property type="entry name" value="PROTEIN TOLB HOMOLOG"/>
    <property type="match status" value="1"/>
</dbReference>
<name>A0ABV2CRP9_9RHOO</name>
<dbReference type="PANTHER" id="PTHR36842:SF1">
    <property type="entry name" value="PROTEIN TOLB"/>
    <property type="match status" value="1"/>
</dbReference>
<evidence type="ECO:0000313" key="2">
    <source>
        <dbReference type="EMBL" id="MET1490548.1"/>
    </source>
</evidence>
<organism evidence="2 3">
    <name type="scientific">Uliginosibacterium paludis</name>
    <dbReference type="NCBI Taxonomy" id="1615952"/>
    <lineage>
        <taxon>Bacteria</taxon>
        <taxon>Pseudomonadati</taxon>
        <taxon>Pseudomonadota</taxon>
        <taxon>Betaproteobacteria</taxon>
        <taxon>Rhodocyclales</taxon>
        <taxon>Zoogloeaceae</taxon>
        <taxon>Uliginosibacterium</taxon>
    </lineage>
</organism>
<gene>
    <name evidence="2" type="ORF">ABVT11_11995</name>
</gene>
<feature type="domain" description="Oligogalacturonate lyase" evidence="1">
    <location>
        <begin position="1"/>
        <end position="385"/>
    </location>
</feature>
<protein>
    <submittedName>
        <fullName evidence="2">Oligogalacturonate lyase family protein</fullName>
    </submittedName>
</protein>
<keyword evidence="3" id="KW-1185">Reference proteome</keyword>
<dbReference type="Proteomes" id="UP001548590">
    <property type="component" value="Unassembled WGS sequence"/>
</dbReference>
<keyword evidence="2" id="KW-0456">Lyase</keyword>
<accession>A0ABV2CRP9</accession>
<evidence type="ECO:0000259" key="1">
    <source>
        <dbReference type="Pfam" id="PF14583"/>
    </source>
</evidence>
<evidence type="ECO:0000313" key="3">
    <source>
        <dbReference type="Proteomes" id="UP001548590"/>
    </source>
</evidence>
<dbReference type="EMBL" id="JBEWLZ010000006">
    <property type="protein sequence ID" value="MET1490548.1"/>
    <property type="molecule type" value="Genomic_DNA"/>
</dbReference>
<sequence>MPKGSTLEFRPHELTDPDTGVRVTRLTPPEVACPRNYFYQKCFTADGRQLIFGGEFDGVFNIWMLDLASGLARQLTEGRGDNYHGAYLSPDDRFLFYTKAGLEHRRVDLATLEEDVIYTVPEGWRGAGTWVPNTDCTLIAGMEMLSEDQATGGSGWERFRRQFEIQPRERLISIDIASGEARVVFEQKRYMGHPMYRPFDDRTMGFCHEGPHDLVDARMWLINADGTRLRKVKDHAPGEACMHEFWVPDGSKLVYVSYVKGEQERFIWAADPVTLENECIMAMPPCAHLMSNFDGSLIVGDGAGQLGDVSDKDGHAFEADPWIHLFDVKARSHRKICRHDTSWAEYKGNTQATHPHPSFTPDEQRVLFSSDRDGKPALYLADLPD</sequence>